<comment type="caution">
    <text evidence="1">The sequence shown here is derived from an EMBL/GenBank/DDBJ whole genome shotgun (WGS) entry which is preliminary data.</text>
</comment>
<evidence type="ECO:0000313" key="1">
    <source>
        <dbReference type="EMBL" id="NHO66091.1"/>
    </source>
</evidence>
<keyword evidence="2" id="KW-1185">Reference proteome</keyword>
<dbReference type="AlphaFoldDB" id="A0A9E5JV93"/>
<name>A0A9E5JV93_9GAMM</name>
<reference evidence="1" key="1">
    <citation type="submission" date="2020-03" db="EMBL/GenBank/DDBJ databases">
        <authorList>
            <person name="Guo F."/>
        </authorList>
    </citation>
    <scope>NUCLEOTIDE SEQUENCE</scope>
    <source>
        <strain evidence="1">JCM 30134</strain>
    </source>
</reference>
<dbReference type="Proteomes" id="UP000787472">
    <property type="component" value="Unassembled WGS sequence"/>
</dbReference>
<dbReference type="RefSeq" id="WP_167186282.1">
    <property type="nucleotide sequence ID" value="NZ_JAAONZ010000007.1"/>
</dbReference>
<dbReference type="SUPFAM" id="SSF54637">
    <property type="entry name" value="Thioesterase/thiol ester dehydrase-isomerase"/>
    <property type="match status" value="1"/>
</dbReference>
<dbReference type="Gene3D" id="3.10.129.10">
    <property type="entry name" value="Hotdog Thioesterase"/>
    <property type="match status" value="1"/>
</dbReference>
<accession>A0A9E5JV93</accession>
<sequence length="104" mass="11371">MGKKSRIAIDALPLGLGKRTINQGPLGLSYMVNMLHAWMGPECIQRLVMTFPQVVLDGERVVARGTITALRTIDARSVADCDIWLEHDDRGILLAGTATVWING</sequence>
<proteinExistence type="predicted"/>
<protein>
    <submittedName>
        <fullName evidence="1">Protein dehydratase</fullName>
    </submittedName>
</protein>
<evidence type="ECO:0000313" key="2">
    <source>
        <dbReference type="Proteomes" id="UP000787472"/>
    </source>
</evidence>
<gene>
    <name evidence="1" type="ORF">G8770_11095</name>
</gene>
<dbReference type="InterPro" id="IPR029069">
    <property type="entry name" value="HotDog_dom_sf"/>
</dbReference>
<organism evidence="1 2">
    <name type="scientific">Pseudomaricurvus hydrocarbonicus</name>
    <dbReference type="NCBI Taxonomy" id="1470433"/>
    <lineage>
        <taxon>Bacteria</taxon>
        <taxon>Pseudomonadati</taxon>
        <taxon>Pseudomonadota</taxon>
        <taxon>Gammaproteobacteria</taxon>
        <taxon>Cellvibrionales</taxon>
        <taxon>Cellvibrionaceae</taxon>
        <taxon>Pseudomaricurvus</taxon>
    </lineage>
</organism>
<dbReference type="EMBL" id="JAAONZ010000007">
    <property type="protein sequence ID" value="NHO66091.1"/>
    <property type="molecule type" value="Genomic_DNA"/>
</dbReference>